<gene>
    <name evidence="1" type="ORF">DAPPUDRAFT_119290</name>
</gene>
<evidence type="ECO:0000313" key="2">
    <source>
        <dbReference type="Proteomes" id="UP000000305"/>
    </source>
</evidence>
<dbReference type="HOGENOM" id="CLU_909897_0_0_1"/>
<accession>E9HY34</accession>
<sequence>MSTEDEEREVLFADQRSHQLTEEEELEAIQLRAILFPALTFYLAPPMLNFLKGMGLLWPNSKKLDSEVLLKIMIDNYKKNPYCFPTFMQNTEAILEEALLGRRAVAHCLLPLILQKGKHFLASWIAVATILNQPEEAEKLTKIYNHLCYGIPDFGGKVHDPYARPNFVDVILTPGKMSYTEYECALLVQVYLFKADNEILAPELRKYLISQQNGHIHANSVMDTQSYLWELIHTYRNKSQYEKKESALNILHDAKEARNLLFHTEIKNLLENHEKHFQSFIELSNSLGLTKAAARINATKSDLATLLRRY</sequence>
<name>E9HY34_DAPPU</name>
<proteinExistence type="predicted"/>
<dbReference type="AlphaFoldDB" id="E9HY34"/>
<dbReference type="EMBL" id="GL733106">
    <property type="protein sequence ID" value="EFX63347.1"/>
    <property type="molecule type" value="Genomic_DNA"/>
</dbReference>
<dbReference type="KEGG" id="dpx:DAPPUDRAFT_119290"/>
<reference evidence="1 2" key="1">
    <citation type="journal article" date="2011" name="Science">
        <title>The ecoresponsive genome of Daphnia pulex.</title>
        <authorList>
            <person name="Colbourne J.K."/>
            <person name="Pfrender M.E."/>
            <person name="Gilbert D."/>
            <person name="Thomas W.K."/>
            <person name="Tucker A."/>
            <person name="Oakley T.H."/>
            <person name="Tokishita S."/>
            <person name="Aerts A."/>
            <person name="Arnold G.J."/>
            <person name="Basu M.K."/>
            <person name="Bauer D.J."/>
            <person name="Caceres C.E."/>
            <person name="Carmel L."/>
            <person name="Casola C."/>
            <person name="Choi J.H."/>
            <person name="Detter J.C."/>
            <person name="Dong Q."/>
            <person name="Dusheyko S."/>
            <person name="Eads B.D."/>
            <person name="Frohlich T."/>
            <person name="Geiler-Samerotte K.A."/>
            <person name="Gerlach D."/>
            <person name="Hatcher P."/>
            <person name="Jogdeo S."/>
            <person name="Krijgsveld J."/>
            <person name="Kriventseva E.V."/>
            <person name="Kultz D."/>
            <person name="Laforsch C."/>
            <person name="Lindquist E."/>
            <person name="Lopez J."/>
            <person name="Manak J.R."/>
            <person name="Muller J."/>
            <person name="Pangilinan J."/>
            <person name="Patwardhan R.P."/>
            <person name="Pitluck S."/>
            <person name="Pritham E.J."/>
            <person name="Rechtsteiner A."/>
            <person name="Rho M."/>
            <person name="Rogozin I.B."/>
            <person name="Sakarya O."/>
            <person name="Salamov A."/>
            <person name="Schaack S."/>
            <person name="Shapiro H."/>
            <person name="Shiga Y."/>
            <person name="Skalitzky C."/>
            <person name="Smith Z."/>
            <person name="Souvorov A."/>
            <person name="Sung W."/>
            <person name="Tang Z."/>
            <person name="Tsuchiya D."/>
            <person name="Tu H."/>
            <person name="Vos H."/>
            <person name="Wang M."/>
            <person name="Wolf Y.I."/>
            <person name="Yamagata H."/>
            <person name="Yamada T."/>
            <person name="Ye Y."/>
            <person name="Shaw J.R."/>
            <person name="Andrews J."/>
            <person name="Crease T.J."/>
            <person name="Tang H."/>
            <person name="Lucas S.M."/>
            <person name="Robertson H.M."/>
            <person name="Bork P."/>
            <person name="Koonin E.V."/>
            <person name="Zdobnov E.M."/>
            <person name="Grigoriev I.V."/>
            <person name="Lynch M."/>
            <person name="Boore J.L."/>
        </authorList>
    </citation>
    <scope>NUCLEOTIDE SEQUENCE [LARGE SCALE GENOMIC DNA]</scope>
</reference>
<keyword evidence="2" id="KW-1185">Reference proteome</keyword>
<protein>
    <submittedName>
        <fullName evidence="1">Uncharacterized protein</fullName>
    </submittedName>
</protein>
<dbReference type="InParanoid" id="E9HY34"/>
<organism evidence="1 2">
    <name type="scientific">Daphnia pulex</name>
    <name type="common">Water flea</name>
    <dbReference type="NCBI Taxonomy" id="6669"/>
    <lineage>
        <taxon>Eukaryota</taxon>
        <taxon>Metazoa</taxon>
        <taxon>Ecdysozoa</taxon>
        <taxon>Arthropoda</taxon>
        <taxon>Crustacea</taxon>
        <taxon>Branchiopoda</taxon>
        <taxon>Diplostraca</taxon>
        <taxon>Cladocera</taxon>
        <taxon>Anomopoda</taxon>
        <taxon>Daphniidae</taxon>
        <taxon>Daphnia</taxon>
    </lineage>
</organism>
<evidence type="ECO:0000313" key="1">
    <source>
        <dbReference type="EMBL" id="EFX63347.1"/>
    </source>
</evidence>
<dbReference type="PhylomeDB" id="E9HY34"/>
<dbReference type="Proteomes" id="UP000000305">
    <property type="component" value="Unassembled WGS sequence"/>
</dbReference>